<comment type="caution">
    <text evidence="1">The sequence shown here is derived from an EMBL/GenBank/DDBJ whole genome shotgun (WGS) entry which is preliminary data.</text>
</comment>
<dbReference type="InterPro" id="IPR011330">
    <property type="entry name" value="Glyco_hydro/deAcase_b/a-brl"/>
</dbReference>
<evidence type="ECO:0008006" key="3">
    <source>
        <dbReference type="Google" id="ProtNLM"/>
    </source>
</evidence>
<dbReference type="InterPro" id="IPR029062">
    <property type="entry name" value="Class_I_gatase-like"/>
</dbReference>
<dbReference type="SUPFAM" id="SSF88713">
    <property type="entry name" value="Glycoside hydrolase/deacetylase"/>
    <property type="match status" value="1"/>
</dbReference>
<sequence>MKKYINLLVVLLFFISCDKEKISKKKQIAPKQEHGVLYVTNPTDSLSLVVEQNLKHLCDYTKFPFKSITNSELDYLTEINEKTALLVLTGSDTLHQITIRKIVKYVQNGGTLFIPNLTTDQRLSYLLGLKVDADFSKDYTSGGFSFNEILIPGYKNITHKTEYLHGGLTLDNFNNDVNIYATAVNNPMYPVIIENYVGKGKTIYVNSNYEYEKNDRGLLLMPLLKAMEGIPFPIANVSTIFLDDFPSPVYPTKTEPIKSEFGLTNAEFVRQIWWPDMAKYADSLGLKYTALSIYDYSLNTVPPFSYSEWEEISDSLLVGNKSIVSTISKNVIKDGHELGLHGYNHVSLLNDEWFKRPDYMALALKSVSKKWKTENLGKLPISYVPPTNYIDSVGIQALVKGMPSTKYMCSLYLGEKYDGGDREFDVEPFHKKLYDYPRISDGYEPSDKIKYSYYSLFLYTGIWTHFIHPDDVYQIPDESNLESKGEFEFRNKNNLGWRTTPSRADKKGMLPIFIDDVVIPIKKTYPFQRYKTVKNAVPIVQKWRNTYPEFKITDKELTVVSNKNNQDTYWRVFVGKNFTKEYEQSLKENKTIYTKTTYLDGHLYSLHLQNKSISLINVNNLNHQKTELKTRDIEYELFELLNGEIKDLVKQNRLREATNLLENYINQRPTIKDRVFRIYAKYMSWQDRNNGTWKFLYDYCNRYNTKENFDYSKTLKTYLTLPSNNVYNLWLYKYMLLEPNNTEHYKDFITNNYEPRFYSELKRMYKIIQKLEPTNQNRANQLLFLFSYFPDEFVNELKMEEVCSNPILKEQSSDFSWFFADRKLYKKALECTSCNNTIDDDTKYNWYTALGDTIAVKKLYYNKYFADLLYNNPEQALIEIETKDVCEDEVFINHSNEITWLYASKKNYSKALSWSKCSDSIKLLEKFDWMYQMKDKEAIITAYQEHLVLQKEEQTRLLLDITALRKSAFSNSIDENPKLEKAEQIYLNFEDSNIDNNAQLANYVADVYLEDDKFKEAWQVVNNMPEGDLKTQKQKTLNDQVLEQKASTQSYLLANAEELFYPKILNDIKASIILREHNYAEWETIISLDKTSVNAVLNSLSGVVIDKYQHKHKVTVNNPNIYKVKNLNRLNRFRRENIQHTYFGLKYTYINDKVIENWNYQIGAGMDVSAQGNKSLFNFISGVSYKGEKLFSNIVLTHQVPLTSVAYTMGIYDTKLNWYSEYFYKKKHEFRLTTEGDLYSDGNNQIAAVIRYYRLFKTNTKSTFSPFAETSYSLGSADLPGGLPYFVLKNRAYYGGGLRYQYQADQNEILNKFSGMIEPAYFGDSYFNSFGRIYGELTYRFRDYTFFYFSGEYFSQDNFYSNTFNVGFKHIF</sequence>
<organism evidence="1 2">
    <name type="scientific">Wenyingzhuangia heitensis</name>
    <dbReference type="NCBI Taxonomy" id="1487859"/>
    <lineage>
        <taxon>Bacteria</taxon>
        <taxon>Pseudomonadati</taxon>
        <taxon>Bacteroidota</taxon>
        <taxon>Flavobacteriia</taxon>
        <taxon>Flavobacteriales</taxon>
        <taxon>Flavobacteriaceae</taxon>
        <taxon>Wenyingzhuangia</taxon>
    </lineage>
</organism>
<dbReference type="EMBL" id="JAASQL010000002">
    <property type="protein sequence ID" value="NIJ45465.1"/>
    <property type="molecule type" value="Genomic_DNA"/>
</dbReference>
<accession>A0ABX0U9F4</accession>
<evidence type="ECO:0000313" key="1">
    <source>
        <dbReference type="EMBL" id="NIJ45465.1"/>
    </source>
</evidence>
<dbReference type="Proteomes" id="UP000745859">
    <property type="component" value="Unassembled WGS sequence"/>
</dbReference>
<protein>
    <recommendedName>
        <fullName evidence="3">DUF2194 domain-containing protein</fullName>
    </recommendedName>
</protein>
<gene>
    <name evidence="1" type="ORF">FHR24_001933</name>
</gene>
<dbReference type="RefSeq" id="WP_167187554.1">
    <property type="nucleotide sequence ID" value="NZ_JAASQL010000002.1"/>
</dbReference>
<dbReference type="Pfam" id="PF09960">
    <property type="entry name" value="DUF2194"/>
    <property type="match status" value="1"/>
</dbReference>
<keyword evidence="2" id="KW-1185">Reference proteome</keyword>
<reference evidence="1 2" key="1">
    <citation type="submission" date="2020-03" db="EMBL/GenBank/DDBJ databases">
        <title>Genomic Encyclopedia of Type Strains, Phase IV (KMG-IV): sequencing the most valuable type-strain genomes for metagenomic binning, comparative biology and taxonomic classification.</title>
        <authorList>
            <person name="Goeker M."/>
        </authorList>
    </citation>
    <scope>NUCLEOTIDE SEQUENCE [LARGE SCALE GENOMIC DNA]</scope>
    <source>
        <strain evidence="1 2">DSM 101599</strain>
    </source>
</reference>
<dbReference type="PROSITE" id="PS51257">
    <property type="entry name" value="PROKAR_LIPOPROTEIN"/>
    <property type="match status" value="1"/>
</dbReference>
<dbReference type="InterPro" id="IPR018695">
    <property type="entry name" value="DUF2194"/>
</dbReference>
<proteinExistence type="predicted"/>
<evidence type="ECO:0000313" key="2">
    <source>
        <dbReference type="Proteomes" id="UP000745859"/>
    </source>
</evidence>
<dbReference type="Gene3D" id="3.40.50.880">
    <property type="match status" value="1"/>
</dbReference>
<name>A0ABX0U9F4_9FLAO</name>